<evidence type="ECO:0000256" key="3">
    <source>
        <dbReference type="ARBA" id="ARBA00012374"/>
    </source>
</evidence>
<dbReference type="PANTHER" id="PTHR30622">
    <property type="entry name" value="UNDECAPRENYL-DIPHOSPHATASE"/>
    <property type="match status" value="1"/>
</dbReference>
<feature type="transmembrane region" description="Helical" evidence="17">
    <location>
        <begin position="243"/>
        <end position="264"/>
    </location>
</feature>
<dbReference type="Pfam" id="PF02673">
    <property type="entry name" value="BacA"/>
    <property type="match status" value="1"/>
</dbReference>
<accession>A0A1M5USE2</accession>
<evidence type="ECO:0000256" key="14">
    <source>
        <dbReference type="ARBA" id="ARBA00032707"/>
    </source>
</evidence>
<dbReference type="STRING" id="1120995.SAMN02745245_01865"/>
<evidence type="ECO:0000256" key="16">
    <source>
        <dbReference type="ARBA" id="ARBA00047594"/>
    </source>
</evidence>
<evidence type="ECO:0000256" key="1">
    <source>
        <dbReference type="ARBA" id="ARBA00004651"/>
    </source>
</evidence>
<protein>
    <recommendedName>
        <fullName evidence="4 17">Undecaprenyl-diphosphatase</fullName>
        <ecNumber evidence="3 17">3.6.1.27</ecNumber>
    </recommendedName>
    <alternativeName>
        <fullName evidence="15 17">Bacitracin resistance protein</fullName>
    </alternativeName>
    <alternativeName>
        <fullName evidence="14 17">Undecaprenyl pyrophosphate phosphatase</fullName>
    </alternativeName>
</protein>
<keyword evidence="11 17" id="KW-0472">Membrane</keyword>
<dbReference type="InterPro" id="IPR003824">
    <property type="entry name" value="UppP"/>
</dbReference>
<organism evidence="18 19">
    <name type="scientific">Anaerosphaera aminiphila DSM 21120</name>
    <dbReference type="NCBI Taxonomy" id="1120995"/>
    <lineage>
        <taxon>Bacteria</taxon>
        <taxon>Bacillati</taxon>
        <taxon>Bacillota</taxon>
        <taxon>Tissierellia</taxon>
        <taxon>Tissierellales</taxon>
        <taxon>Peptoniphilaceae</taxon>
        <taxon>Anaerosphaera</taxon>
    </lineage>
</organism>
<feature type="transmembrane region" description="Helical" evidence="17">
    <location>
        <begin position="107"/>
        <end position="125"/>
    </location>
</feature>
<evidence type="ECO:0000256" key="7">
    <source>
        <dbReference type="ARBA" id="ARBA00022801"/>
    </source>
</evidence>
<evidence type="ECO:0000256" key="13">
    <source>
        <dbReference type="ARBA" id="ARBA00023316"/>
    </source>
</evidence>
<dbReference type="HAMAP" id="MF_01006">
    <property type="entry name" value="Undec_diphosphatase"/>
    <property type="match status" value="1"/>
</dbReference>
<comment type="similarity">
    <text evidence="2 17">Belongs to the UppP family.</text>
</comment>
<evidence type="ECO:0000313" key="19">
    <source>
        <dbReference type="Proteomes" id="UP000184032"/>
    </source>
</evidence>
<comment type="subcellular location">
    <subcellularLocation>
        <location evidence="1 17">Cell membrane</location>
        <topology evidence="1 17">Multi-pass membrane protein</topology>
    </subcellularLocation>
</comment>
<comment type="miscellaneous">
    <text evidence="17">Bacitracin is thought to be involved in the inhibition of peptidoglycan synthesis by sequestering undecaprenyl diphosphate, thereby reducing the pool of lipid carrier available.</text>
</comment>
<evidence type="ECO:0000256" key="12">
    <source>
        <dbReference type="ARBA" id="ARBA00023251"/>
    </source>
</evidence>
<dbReference type="PANTHER" id="PTHR30622:SF3">
    <property type="entry name" value="UNDECAPRENYL-DIPHOSPHATASE"/>
    <property type="match status" value="1"/>
</dbReference>
<evidence type="ECO:0000256" key="11">
    <source>
        <dbReference type="ARBA" id="ARBA00023136"/>
    </source>
</evidence>
<keyword evidence="10 17" id="KW-1133">Transmembrane helix</keyword>
<dbReference type="GO" id="GO:0008360">
    <property type="term" value="P:regulation of cell shape"/>
    <property type="evidence" value="ECO:0007669"/>
    <property type="project" value="UniProtKB-KW"/>
</dbReference>
<proteinExistence type="inferred from homology"/>
<evidence type="ECO:0000256" key="9">
    <source>
        <dbReference type="ARBA" id="ARBA00022984"/>
    </source>
</evidence>
<sequence length="296" mass="32638">MDFIKAIVLGIIEGLTEFLPVSSTGHLILANEFIFFSPKSFDNAFNIIIQLGAILSVVVIYFNELNPFAKSKVEVNIGGNNCASHRASGAVSLKRKWDLRDRKTMRLLAKIIIGVLPAIVLGLLFDDIIDKYLFNKVTVSIALIVYGIIIIIMENKNKNKTFTYNSIDEIPIKIILIIGLFQCLAMVPGTSRSAATIIGAMLLGCSRTTAAEFSFFLAIPTMIGATGLKILKMGFAFSLHQWLIILLGGVVSFVVAYVVIVKFMDYIKKHDFKVFGVYRIILGIVVLGSYFISGLK</sequence>
<feature type="transmembrane region" description="Helical" evidence="17">
    <location>
        <begin position="276"/>
        <end position="295"/>
    </location>
</feature>
<dbReference type="Proteomes" id="UP000184032">
    <property type="component" value="Unassembled WGS sequence"/>
</dbReference>
<dbReference type="GO" id="GO:0071555">
    <property type="term" value="P:cell wall organization"/>
    <property type="evidence" value="ECO:0007669"/>
    <property type="project" value="UniProtKB-KW"/>
</dbReference>
<dbReference type="EC" id="3.6.1.27" evidence="3 17"/>
<comment type="function">
    <text evidence="17">Catalyzes the dephosphorylation of undecaprenyl diphosphate (UPP). Confers resistance to bacitracin.</text>
</comment>
<keyword evidence="9 17" id="KW-0573">Peptidoglycan synthesis</keyword>
<dbReference type="NCBIfam" id="TIGR00753">
    <property type="entry name" value="undec_PP_bacA"/>
    <property type="match status" value="1"/>
</dbReference>
<gene>
    <name evidence="17" type="primary">uppP</name>
    <name evidence="18" type="ORF">SAMN02745245_01865</name>
</gene>
<comment type="catalytic activity">
    <reaction evidence="16 17">
        <text>di-trans,octa-cis-undecaprenyl diphosphate + H2O = di-trans,octa-cis-undecaprenyl phosphate + phosphate + H(+)</text>
        <dbReference type="Rhea" id="RHEA:28094"/>
        <dbReference type="ChEBI" id="CHEBI:15377"/>
        <dbReference type="ChEBI" id="CHEBI:15378"/>
        <dbReference type="ChEBI" id="CHEBI:43474"/>
        <dbReference type="ChEBI" id="CHEBI:58405"/>
        <dbReference type="ChEBI" id="CHEBI:60392"/>
        <dbReference type="EC" id="3.6.1.27"/>
    </reaction>
</comment>
<feature type="transmembrane region" description="Helical" evidence="17">
    <location>
        <begin position="44"/>
        <end position="62"/>
    </location>
</feature>
<dbReference type="AlphaFoldDB" id="A0A1M5USE2"/>
<keyword evidence="8 17" id="KW-0133">Cell shape</keyword>
<evidence type="ECO:0000256" key="8">
    <source>
        <dbReference type="ARBA" id="ARBA00022960"/>
    </source>
</evidence>
<keyword evidence="5 17" id="KW-1003">Cell membrane</keyword>
<evidence type="ECO:0000256" key="6">
    <source>
        <dbReference type="ARBA" id="ARBA00022692"/>
    </source>
</evidence>
<evidence type="ECO:0000256" key="15">
    <source>
        <dbReference type="ARBA" id="ARBA00032932"/>
    </source>
</evidence>
<evidence type="ECO:0000256" key="17">
    <source>
        <dbReference type="HAMAP-Rule" id="MF_01006"/>
    </source>
</evidence>
<evidence type="ECO:0000256" key="10">
    <source>
        <dbReference type="ARBA" id="ARBA00022989"/>
    </source>
</evidence>
<feature type="transmembrane region" description="Helical" evidence="17">
    <location>
        <begin position="213"/>
        <end position="231"/>
    </location>
</feature>
<feature type="transmembrane region" description="Helical" evidence="17">
    <location>
        <begin position="174"/>
        <end position="201"/>
    </location>
</feature>
<feature type="transmembrane region" description="Helical" evidence="17">
    <location>
        <begin position="137"/>
        <end position="153"/>
    </location>
</feature>
<name>A0A1M5USE2_9FIRM</name>
<keyword evidence="13 17" id="KW-0961">Cell wall biogenesis/degradation</keyword>
<dbReference type="EMBL" id="FQXI01000020">
    <property type="protein sequence ID" value="SHH65962.1"/>
    <property type="molecule type" value="Genomic_DNA"/>
</dbReference>
<dbReference type="NCBIfam" id="NF001390">
    <property type="entry name" value="PRK00281.1-4"/>
    <property type="match status" value="1"/>
</dbReference>
<evidence type="ECO:0000256" key="5">
    <source>
        <dbReference type="ARBA" id="ARBA00022475"/>
    </source>
</evidence>
<reference evidence="18 19" key="1">
    <citation type="submission" date="2016-11" db="EMBL/GenBank/DDBJ databases">
        <authorList>
            <person name="Jaros S."/>
            <person name="Januszkiewicz K."/>
            <person name="Wedrychowicz H."/>
        </authorList>
    </citation>
    <scope>NUCLEOTIDE SEQUENCE [LARGE SCALE GENOMIC DNA]</scope>
    <source>
        <strain evidence="18 19">DSM 21120</strain>
    </source>
</reference>
<keyword evidence="7 17" id="KW-0378">Hydrolase</keyword>
<keyword evidence="19" id="KW-1185">Reference proteome</keyword>
<dbReference type="GO" id="GO:0050380">
    <property type="term" value="F:undecaprenyl-diphosphatase activity"/>
    <property type="evidence" value="ECO:0007669"/>
    <property type="project" value="UniProtKB-UniRule"/>
</dbReference>
<evidence type="ECO:0000256" key="2">
    <source>
        <dbReference type="ARBA" id="ARBA00010621"/>
    </source>
</evidence>
<evidence type="ECO:0000313" key="18">
    <source>
        <dbReference type="EMBL" id="SHH65962.1"/>
    </source>
</evidence>
<keyword evidence="6 17" id="KW-0812">Transmembrane</keyword>
<evidence type="ECO:0000256" key="4">
    <source>
        <dbReference type="ARBA" id="ARBA00021581"/>
    </source>
</evidence>
<dbReference type="GO" id="GO:0005886">
    <property type="term" value="C:plasma membrane"/>
    <property type="evidence" value="ECO:0007669"/>
    <property type="project" value="UniProtKB-SubCell"/>
</dbReference>
<keyword evidence="12 17" id="KW-0046">Antibiotic resistance</keyword>
<dbReference type="GO" id="GO:0009252">
    <property type="term" value="P:peptidoglycan biosynthetic process"/>
    <property type="evidence" value="ECO:0007669"/>
    <property type="project" value="UniProtKB-KW"/>
</dbReference>
<dbReference type="GO" id="GO:0046677">
    <property type="term" value="P:response to antibiotic"/>
    <property type="evidence" value="ECO:0007669"/>
    <property type="project" value="UniProtKB-UniRule"/>
</dbReference>